<dbReference type="RefSeq" id="WP_166099786.1">
    <property type="nucleotide sequence ID" value="NZ_BMMY01000003.1"/>
</dbReference>
<proteinExistence type="predicted"/>
<dbReference type="CDD" id="cd08506">
    <property type="entry name" value="PBP2_clavulanate_OppA2"/>
    <property type="match status" value="1"/>
</dbReference>
<gene>
    <name evidence="4" type="ORF">H9L10_09660</name>
</gene>
<dbReference type="InterPro" id="IPR030678">
    <property type="entry name" value="Peptide/Ni-bd"/>
</dbReference>
<feature type="region of interest" description="Disordered" evidence="1">
    <location>
        <begin position="1"/>
        <end position="21"/>
    </location>
</feature>
<dbReference type="GO" id="GO:0042597">
    <property type="term" value="C:periplasmic space"/>
    <property type="evidence" value="ECO:0007669"/>
    <property type="project" value="UniProtKB-ARBA"/>
</dbReference>
<reference evidence="4 5" key="1">
    <citation type="submission" date="2020-08" db="EMBL/GenBank/DDBJ databases">
        <title>Genome sequence of Phycicoccus endophyticus JCM 31784T.</title>
        <authorList>
            <person name="Hyun D.-W."/>
            <person name="Bae J.-W."/>
        </authorList>
    </citation>
    <scope>NUCLEOTIDE SEQUENCE [LARGE SCALE GENOMIC DNA]</scope>
    <source>
        <strain evidence="4 5">JCM 31784</strain>
    </source>
</reference>
<dbReference type="EMBL" id="CP060712">
    <property type="protein sequence ID" value="QNN48584.1"/>
    <property type="molecule type" value="Genomic_DNA"/>
</dbReference>
<evidence type="ECO:0000313" key="4">
    <source>
        <dbReference type="EMBL" id="QNN48584.1"/>
    </source>
</evidence>
<dbReference type="PANTHER" id="PTHR30290:SF83">
    <property type="entry name" value="ABC TRANSPORTER SUBSTRATE-BINDING PROTEIN"/>
    <property type="match status" value="1"/>
</dbReference>
<feature type="transmembrane region" description="Helical" evidence="2">
    <location>
        <begin position="27"/>
        <end position="48"/>
    </location>
</feature>
<keyword evidence="5" id="KW-1185">Reference proteome</keyword>
<evidence type="ECO:0000259" key="3">
    <source>
        <dbReference type="Pfam" id="PF00496"/>
    </source>
</evidence>
<evidence type="ECO:0000256" key="1">
    <source>
        <dbReference type="SAM" id="MobiDB-lite"/>
    </source>
</evidence>
<dbReference type="Proteomes" id="UP000515976">
    <property type="component" value="Chromosome"/>
</dbReference>
<keyword evidence="2" id="KW-0812">Transmembrane</keyword>
<name>A0A7G9QZ09_9MICO</name>
<accession>A0A7G9QZ09</accession>
<protein>
    <submittedName>
        <fullName evidence="4">ABC transporter substrate-binding protein</fullName>
    </submittedName>
</protein>
<feature type="domain" description="Solute-binding protein family 5" evidence="3">
    <location>
        <begin position="124"/>
        <end position="523"/>
    </location>
</feature>
<dbReference type="Pfam" id="PF00496">
    <property type="entry name" value="SBP_bac_5"/>
    <property type="match status" value="1"/>
</dbReference>
<dbReference type="GO" id="GO:1904680">
    <property type="term" value="F:peptide transmembrane transporter activity"/>
    <property type="evidence" value="ECO:0007669"/>
    <property type="project" value="TreeGrafter"/>
</dbReference>
<dbReference type="AlphaFoldDB" id="A0A7G9QZ09"/>
<feature type="region of interest" description="Disordered" evidence="1">
    <location>
        <begin position="50"/>
        <end position="69"/>
    </location>
</feature>
<dbReference type="PIRSF" id="PIRSF002741">
    <property type="entry name" value="MppA"/>
    <property type="match status" value="1"/>
</dbReference>
<dbReference type="Gene3D" id="3.40.190.10">
    <property type="entry name" value="Periplasmic binding protein-like II"/>
    <property type="match status" value="1"/>
</dbReference>
<dbReference type="InterPro" id="IPR039424">
    <property type="entry name" value="SBP_5"/>
</dbReference>
<dbReference type="SUPFAM" id="SSF53850">
    <property type="entry name" value="Periplasmic binding protein-like II"/>
    <property type="match status" value="1"/>
</dbReference>
<keyword evidence="2" id="KW-0472">Membrane</keyword>
<evidence type="ECO:0000256" key="2">
    <source>
        <dbReference type="SAM" id="Phobius"/>
    </source>
</evidence>
<feature type="compositionally biased region" description="Low complexity" evidence="1">
    <location>
        <begin position="50"/>
        <end position="64"/>
    </location>
</feature>
<dbReference type="GO" id="GO:0043190">
    <property type="term" value="C:ATP-binding cassette (ABC) transporter complex"/>
    <property type="evidence" value="ECO:0007669"/>
    <property type="project" value="InterPro"/>
</dbReference>
<dbReference type="PANTHER" id="PTHR30290">
    <property type="entry name" value="PERIPLASMIC BINDING COMPONENT OF ABC TRANSPORTER"/>
    <property type="match status" value="1"/>
</dbReference>
<dbReference type="GO" id="GO:0015833">
    <property type="term" value="P:peptide transport"/>
    <property type="evidence" value="ECO:0007669"/>
    <property type="project" value="TreeGrafter"/>
</dbReference>
<organism evidence="4 5">
    <name type="scientific">Phycicoccus endophyticus</name>
    <dbReference type="NCBI Taxonomy" id="1690220"/>
    <lineage>
        <taxon>Bacteria</taxon>
        <taxon>Bacillati</taxon>
        <taxon>Actinomycetota</taxon>
        <taxon>Actinomycetes</taxon>
        <taxon>Micrococcales</taxon>
        <taxon>Intrasporangiaceae</taxon>
        <taxon>Phycicoccus</taxon>
    </lineage>
</organism>
<dbReference type="InterPro" id="IPR000914">
    <property type="entry name" value="SBP_5_dom"/>
</dbReference>
<evidence type="ECO:0000313" key="5">
    <source>
        <dbReference type="Proteomes" id="UP000515976"/>
    </source>
</evidence>
<dbReference type="KEGG" id="pei:H9L10_09660"/>
<dbReference type="Gene3D" id="3.10.105.10">
    <property type="entry name" value="Dipeptide-binding Protein, Domain 3"/>
    <property type="match status" value="1"/>
</dbReference>
<keyword evidence="2" id="KW-1133">Transmembrane helix</keyword>
<sequence length="614" mass="64807">MGTRRERTSAGAATRSARHRSGPRRPLRLLLAVVVVVTVVAAGVVYLGRGPATAPADDTRPASAVGDRVDTRGGTLNALTLGPVAAWDPQRISSQADAAFAGRVFARTLTAYAPSTDAQDQARLVGDLATGTGTASKDLRTWSFTLRPDVKWQDGSTVTCEDVAYGISRTFATDTVTGGPTDALAVLAIARNTDGTSTYPGPYATGKKAEAGQKAFDKAVSCDGRTITFSLSTPTGDFAEMLTQPAFGPVKKSADMGADGTYAVFSAGPYMLRGTWEPGRGGVFVRNPHWSADSDPVRKAYPDEIHYQEGMDTEAIAQQVLADNASGRTSVSLGSAPPAIQQQITAVQSLQERSVNPLTGVVDYLVPNTRGSVFSREKVRLALAAATNRDAYVTAIGGETAAEPSLSLLPSALPSSHDGDPVGAGTRGDPSKAKALLRAAGVSTPVRFTVAYRSDATADKAMAALVAGWREAGFDPKTKPLDDDYFTTIADPDTSKGIDVFWSNWAPAWASGSTVLPPLFDSTINLTKDGPGRDYGYFEDTKLDEQMTKTSAVADREARERGWTDVDRRLLQQGAYIGLAERRALYVAGADIRNLSANTVLGGVVEFADIAVAR</sequence>